<dbReference type="InterPro" id="IPR036849">
    <property type="entry name" value="Enolase-like_C_sf"/>
</dbReference>
<keyword evidence="3" id="KW-0460">Magnesium</keyword>
<dbReference type="Proteomes" id="UP000324497">
    <property type="component" value="Chromosome"/>
</dbReference>
<evidence type="ECO:0000256" key="4">
    <source>
        <dbReference type="ARBA" id="ARBA00023239"/>
    </source>
</evidence>
<proteinExistence type="predicted"/>
<name>A0A3S6QZQ4_9LACO</name>
<dbReference type="SUPFAM" id="SSF51604">
    <property type="entry name" value="Enolase C-terminal domain-like"/>
    <property type="match status" value="1"/>
</dbReference>
<dbReference type="PANTHER" id="PTHR48073:SF5">
    <property type="entry name" value="O-SUCCINYLBENZOATE SYNTHASE"/>
    <property type="match status" value="1"/>
</dbReference>
<gene>
    <name evidence="8" type="ORF">BSQ50_03290</name>
</gene>
<dbReference type="EC" id="4.2.1.113" evidence="5 6"/>
<evidence type="ECO:0000259" key="7">
    <source>
        <dbReference type="SMART" id="SM00922"/>
    </source>
</evidence>
<evidence type="ECO:0000256" key="5">
    <source>
        <dbReference type="ARBA" id="ARBA00029491"/>
    </source>
</evidence>
<dbReference type="SMART" id="SM00922">
    <property type="entry name" value="MR_MLE"/>
    <property type="match status" value="1"/>
</dbReference>
<dbReference type="GO" id="GO:0016854">
    <property type="term" value="F:racemase and epimerase activity"/>
    <property type="evidence" value="ECO:0007669"/>
    <property type="project" value="UniProtKB-ARBA"/>
</dbReference>
<dbReference type="EMBL" id="CP018180">
    <property type="protein sequence ID" value="AUJ31667.1"/>
    <property type="molecule type" value="Genomic_DNA"/>
</dbReference>
<dbReference type="InterPro" id="IPR013342">
    <property type="entry name" value="Mandelate_racemase_C"/>
</dbReference>
<dbReference type="GO" id="GO:0046872">
    <property type="term" value="F:metal ion binding"/>
    <property type="evidence" value="ECO:0007669"/>
    <property type="project" value="UniProtKB-KW"/>
</dbReference>
<dbReference type="InterPro" id="IPR010197">
    <property type="entry name" value="OSBS/NAAAR"/>
</dbReference>
<dbReference type="PANTHER" id="PTHR48073">
    <property type="entry name" value="O-SUCCINYLBENZOATE SYNTHASE-RELATED"/>
    <property type="match status" value="1"/>
</dbReference>
<dbReference type="AlphaFoldDB" id="A0A3S6QZQ4"/>
<dbReference type="KEGG" id="lng:BSQ50_03290"/>
<keyword evidence="2" id="KW-0479">Metal-binding</keyword>
<organism evidence="8 9">
    <name type="scientific">Liquorilactobacillus nagelii</name>
    <dbReference type="NCBI Taxonomy" id="82688"/>
    <lineage>
        <taxon>Bacteria</taxon>
        <taxon>Bacillati</taxon>
        <taxon>Bacillota</taxon>
        <taxon>Bacilli</taxon>
        <taxon>Lactobacillales</taxon>
        <taxon>Lactobacillaceae</taxon>
        <taxon>Liquorilactobacillus</taxon>
    </lineage>
</organism>
<dbReference type="UniPathway" id="UPA00079"/>
<sequence length="378" mass="42198">MKVVRLAFLPVKLILKHPFATSHGATTTRWVTIIEVVDQTGYRGYGELEAFDEPTYLPESQITARWVIQSQIVPRLQTADLKCPQDFVELMADLQGNQTAKAAVEMAIWDLFAQHQQMSLAQYLGQFMSLKPQNKIAVGISLGAQADLKVQQQIITRALAKGYQRIKLKLRNSQELSQAAELIRQFPQANFMLDANSCLSFQQLTQLQNLAELPNLLLLEQPFEPTDLVSHAQLQQHLKLDLCLDENIFSLADVKTAVALGSCRAINLKASRVGGFTTALRIVNYCLQQQLKIWCGGMLEGGIGRAASLALASLPVFNYPSDLSASDRYYQADLINEDFILENGQIKVPTQLGLGVSLKPIYLKKIKQQPNLICRNEE</sequence>
<evidence type="ECO:0000256" key="6">
    <source>
        <dbReference type="NCBIfam" id="TIGR01928"/>
    </source>
</evidence>
<dbReference type="GO" id="GO:0009234">
    <property type="term" value="P:menaquinone biosynthetic process"/>
    <property type="evidence" value="ECO:0007669"/>
    <property type="project" value="UniProtKB-UniRule"/>
</dbReference>
<dbReference type="Gene3D" id="3.20.20.120">
    <property type="entry name" value="Enolase-like C-terminal domain"/>
    <property type="match status" value="1"/>
</dbReference>
<keyword evidence="9" id="KW-1185">Reference proteome</keyword>
<dbReference type="RefSeq" id="WP_148126377.1">
    <property type="nucleotide sequence ID" value="NZ_CP018180.1"/>
</dbReference>
<dbReference type="NCBIfam" id="TIGR01928">
    <property type="entry name" value="menC_lowGC_arch"/>
    <property type="match status" value="1"/>
</dbReference>
<protein>
    <recommendedName>
        <fullName evidence="5 6">o-succinylbenzoate synthase</fullName>
        <ecNumber evidence="5 6">4.2.1.113</ecNumber>
    </recommendedName>
</protein>
<dbReference type="SFLD" id="SFLDS00001">
    <property type="entry name" value="Enolase"/>
    <property type="match status" value="1"/>
</dbReference>
<dbReference type="InterPro" id="IPR013341">
    <property type="entry name" value="Mandelate_racemase_N_dom"/>
</dbReference>
<dbReference type="SFLD" id="SFLDF00009">
    <property type="entry name" value="o-succinylbenzoate_synthase"/>
    <property type="match status" value="1"/>
</dbReference>
<evidence type="ECO:0000256" key="3">
    <source>
        <dbReference type="ARBA" id="ARBA00022842"/>
    </source>
</evidence>
<evidence type="ECO:0000313" key="8">
    <source>
        <dbReference type="EMBL" id="AUJ31667.1"/>
    </source>
</evidence>
<dbReference type="Pfam" id="PF13378">
    <property type="entry name" value="MR_MLE_C"/>
    <property type="match status" value="1"/>
</dbReference>
<dbReference type="InterPro" id="IPR029017">
    <property type="entry name" value="Enolase-like_N"/>
</dbReference>
<dbReference type="GO" id="GO:0043748">
    <property type="term" value="F:O-succinylbenzoate synthase activity"/>
    <property type="evidence" value="ECO:0007669"/>
    <property type="project" value="UniProtKB-EC"/>
</dbReference>
<dbReference type="InterPro" id="IPR029065">
    <property type="entry name" value="Enolase_C-like"/>
</dbReference>
<dbReference type="Gene3D" id="3.30.390.10">
    <property type="entry name" value="Enolase-like, N-terminal domain"/>
    <property type="match status" value="1"/>
</dbReference>
<dbReference type="Pfam" id="PF02746">
    <property type="entry name" value="MR_MLE_N"/>
    <property type="match status" value="1"/>
</dbReference>
<comment type="cofactor">
    <cofactor evidence="1">
        <name>a divalent metal cation</name>
        <dbReference type="ChEBI" id="CHEBI:60240"/>
    </cofactor>
</comment>
<evidence type="ECO:0000256" key="2">
    <source>
        <dbReference type="ARBA" id="ARBA00022723"/>
    </source>
</evidence>
<reference evidence="8 9" key="1">
    <citation type="submission" date="2016-11" db="EMBL/GenBank/DDBJ databases">
        <title>Interaction between Lactobacillus species and yeast in water kefir.</title>
        <authorList>
            <person name="Behr J."/>
            <person name="Xu D."/>
            <person name="Vogel R.F."/>
        </authorList>
    </citation>
    <scope>NUCLEOTIDE SEQUENCE [LARGE SCALE GENOMIC DNA]</scope>
    <source>
        <strain evidence="8 9">TMW 1.1827</strain>
    </source>
</reference>
<keyword evidence="4" id="KW-0456">Lyase</keyword>
<dbReference type="UniPathway" id="UPA01057">
    <property type="reaction ID" value="UER00165"/>
</dbReference>
<feature type="domain" description="Mandelate racemase/muconate lactonizing enzyme C-terminal" evidence="7">
    <location>
        <begin position="148"/>
        <end position="241"/>
    </location>
</feature>
<dbReference type="SUPFAM" id="SSF54826">
    <property type="entry name" value="Enolase N-terminal domain-like"/>
    <property type="match status" value="1"/>
</dbReference>
<evidence type="ECO:0000256" key="1">
    <source>
        <dbReference type="ARBA" id="ARBA00001968"/>
    </source>
</evidence>
<dbReference type="SFLD" id="SFLDG00180">
    <property type="entry name" value="muconate_cycloisomerase"/>
    <property type="match status" value="1"/>
</dbReference>
<evidence type="ECO:0000313" key="9">
    <source>
        <dbReference type="Proteomes" id="UP000324497"/>
    </source>
</evidence>
<accession>A0A3S6QZQ4</accession>